<dbReference type="Proteomes" id="UP000479000">
    <property type="component" value="Unassembled WGS sequence"/>
</dbReference>
<dbReference type="EMBL" id="CADCXU010028554">
    <property type="protein sequence ID" value="CAB0015101.1"/>
    <property type="molecule type" value="Genomic_DNA"/>
</dbReference>
<reference evidence="2 3" key="1">
    <citation type="submission" date="2020-02" db="EMBL/GenBank/DDBJ databases">
        <authorList>
            <person name="Ferguson B K."/>
        </authorList>
    </citation>
    <scope>NUCLEOTIDE SEQUENCE [LARGE SCALE GENOMIC DNA]</scope>
</reference>
<sequence>MSLSRKAAALSSVSVGPPGLAVISVPLDPPGLHSPVRGRGDANGPKGSRIIPFFLPGMQMKPMAGSGKKIRGRWRGEYGTMAAGARKCADMTRSRDPMCPRT</sequence>
<name>A0A6H5HAX4_9HEMI</name>
<evidence type="ECO:0000313" key="3">
    <source>
        <dbReference type="Proteomes" id="UP000479000"/>
    </source>
</evidence>
<accession>A0A6H5HAX4</accession>
<feature type="region of interest" description="Disordered" evidence="1">
    <location>
        <begin position="28"/>
        <end position="49"/>
    </location>
</feature>
<evidence type="ECO:0000313" key="2">
    <source>
        <dbReference type="EMBL" id="CAB0015101.1"/>
    </source>
</evidence>
<feature type="non-terminal residue" evidence="2">
    <location>
        <position position="102"/>
    </location>
</feature>
<proteinExistence type="predicted"/>
<gene>
    <name evidence="2" type="ORF">NTEN_LOCUS19471</name>
</gene>
<keyword evidence="3" id="KW-1185">Reference proteome</keyword>
<dbReference type="AlphaFoldDB" id="A0A6H5HAX4"/>
<organism evidence="2 3">
    <name type="scientific">Nesidiocoris tenuis</name>
    <dbReference type="NCBI Taxonomy" id="355587"/>
    <lineage>
        <taxon>Eukaryota</taxon>
        <taxon>Metazoa</taxon>
        <taxon>Ecdysozoa</taxon>
        <taxon>Arthropoda</taxon>
        <taxon>Hexapoda</taxon>
        <taxon>Insecta</taxon>
        <taxon>Pterygota</taxon>
        <taxon>Neoptera</taxon>
        <taxon>Paraneoptera</taxon>
        <taxon>Hemiptera</taxon>
        <taxon>Heteroptera</taxon>
        <taxon>Panheteroptera</taxon>
        <taxon>Cimicomorpha</taxon>
        <taxon>Miridae</taxon>
        <taxon>Dicyphina</taxon>
        <taxon>Nesidiocoris</taxon>
    </lineage>
</organism>
<evidence type="ECO:0000256" key="1">
    <source>
        <dbReference type="SAM" id="MobiDB-lite"/>
    </source>
</evidence>
<protein>
    <submittedName>
        <fullName evidence="2">Uncharacterized protein</fullName>
    </submittedName>
</protein>